<organism evidence="1 2">
    <name type="scientific">Collibacillus ludicampi</name>
    <dbReference type="NCBI Taxonomy" id="2771369"/>
    <lineage>
        <taxon>Bacteria</taxon>
        <taxon>Bacillati</taxon>
        <taxon>Bacillota</taxon>
        <taxon>Bacilli</taxon>
        <taxon>Bacillales</taxon>
        <taxon>Alicyclobacillaceae</taxon>
        <taxon>Collibacillus</taxon>
    </lineage>
</organism>
<accession>A0AAV4LJZ8</accession>
<comment type="caution">
    <text evidence="1">The sequence shown here is derived from an EMBL/GenBank/DDBJ whole genome shotgun (WGS) entry which is preliminary data.</text>
</comment>
<proteinExistence type="predicted"/>
<name>A0AAV4LJZ8_9BACL</name>
<dbReference type="AlphaFoldDB" id="A0AAV4LJZ8"/>
<gene>
    <name evidence="1" type="ORF">DNHGIG_37580</name>
</gene>
<protein>
    <submittedName>
        <fullName evidence="1">Uncharacterized protein</fullName>
    </submittedName>
</protein>
<sequence length="63" mass="6989">MANTLENFILAVITTDRESVGGSGPIFFAKDEEELQKTAFNLEKIMDAMAHEVKPGTIILVRH</sequence>
<dbReference type="Proteomes" id="UP001057291">
    <property type="component" value="Unassembled WGS sequence"/>
</dbReference>
<reference evidence="1" key="1">
    <citation type="journal article" date="2023" name="Int. J. Syst. Evol. Microbiol.">
        <title>Collibacillus ludicampi gen. nov., sp. nov., a new soil bacterium of the family Alicyclobacillaceae.</title>
        <authorList>
            <person name="Jojima T."/>
            <person name="Ioku Y."/>
            <person name="Fukuta Y."/>
            <person name="Shirasaka N."/>
            <person name="Matsumura Y."/>
            <person name="Mori M."/>
        </authorList>
    </citation>
    <scope>NUCLEOTIDE SEQUENCE</scope>
    <source>
        <strain evidence="1">TP075</strain>
    </source>
</reference>
<dbReference type="EMBL" id="BOQE01000001">
    <property type="protein sequence ID" value="GIM48209.1"/>
    <property type="molecule type" value="Genomic_DNA"/>
</dbReference>
<evidence type="ECO:0000313" key="1">
    <source>
        <dbReference type="EMBL" id="GIM48209.1"/>
    </source>
</evidence>
<dbReference type="InterPro" id="IPR054055">
    <property type="entry name" value="YpzH"/>
</dbReference>
<keyword evidence="2" id="KW-1185">Reference proteome</keyword>
<dbReference type="RefSeq" id="WP_282201107.1">
    <property type="nucleotide sequence ID" value="NZ_BOQE01000001.1"/>
</dbReference>
<dbReference type="Pfam" id="PF21835">
    <property type="entry name" value="YIEGIA_cap"/>
    <property type="match status" value="1"/>
</dbReference>
<evidence type="ECO:0000313" key="2">
    <source>
        <dbReference type="Proteomes" id="UP001057291"/>
    </source>
</evidence>